<dbReference type="SUPFAM" id="SSF54593">
    <property type="entry name" value="Glyoxalase/Bleomycin resistance protein/Dihydroxybiphenyl dioxygenase"/>
    <property type="match status" value="1"/>
</dbReference>
<dbReference type="AlphaFoldDB" id="A0A7U4E7B1"/>
<evidence type="ECO:0000313" key="3">
    <source>
        <dbReference type="Proteomes" id="UP000000493"/>
    </source>
</evidence>
<dbReference type="PROSITE" id="PS51819">
    <property type="entry name" value="VOC"/>
    <property type="match status" value="1"/>
</dbReference>
<feature type="domain" description="VOC" evidence="1">
    <location>
        <begin position="2"/>
        <end position="117"/>
    </location>
</feature>
<dbReference type="RefSeq" id="WP_013929431.1">
    <property type="nucleotide sequence ID" value="NC_015703.1"/>
</dbReference>
<sequence length="218" mass="24525">MIIQELTLLTDNLIETEQFYTERLGLSLTTKETNGITFQAGETLLRFKKSRIHRHPRYHFAFNIPYNAVLDAFASMSSTLNILPVSATTNIADFANWNAKAFYFYDNNGNIVEYIGRFDLGRHDPPTFTPSAIQSVSEMGLPVKNVKEECEKLMARGGLSYFVKQPPCETFSVLGDDSGLLIMVPIGRNWYPTADLASEAHPVKMRISHAGRTIDINL</sequence>
<organism evidence="2 3">
    <name type="scientific">Runella slithyformis (strain ATCC 29530 / DSM 19594 / LMG 11500 / NCIMB 11436 / LSU 4)</name>
    <dbReference type="NCBI Taxonomy" id="761193"/>
    <lineage>
        <taxon>Bacteria</taxon>
        <taxon>Pseudomonadati</taxon>
        <taxon>Bacteroidota</taxon>
        <taxon>Cytophagia</taxon>
        <taxon>Cytophagales</taxon>
        <taxon>Spirosomataceae</taxon>
        <taxon>Runella</taxon>
    </lineage>
</organism>
<dbReference type="InterPro" id="IPR029068">
    <property type="entry name" value="Glyas_Bleomycin-R_OHBP_Dase"/>
</dbReference>
<name>A0A7U4E7B1_RUNSL</name>
<reference evidence="2 3" key="2">
    <citation type="journal article" date="2012" name="Stand. Genomic Sci.">
        <title>Complete genome sequence of the aquatic bacterium Runella slithyformis type strain (LSU 4(T)).</title>
        <authorList>
            <person name="Copeland A."/>
            <person name="Zhang X."/>
            <person name="Misra M."/>
            <person name="Lapidus A."/>
            <person name="Nolan M."/>
            <person name="Lucas S."/>
            <person name="Deshpande S."/>
            <person name="Cheng J.F."/>
            <person name="Tapia R."/>
            <person name="Goodwin L.A."/>
            <person name="Pitluck S."/>
            <person name="Liolios K."/>
            <person name="Pagani I."/>
            <person name="Ivanova N."/>
            <person name="Mikhailova N."/>
            <person name="Pati A."/>
            <person name="Chen A."/>
            <person name="Palaniappan K."/>
            <person name="Land M."/>
            <person name="Hauser L."/>
            <person name="Pan C."/>
            <person name="Jeffries C.D."/>
            <person name="Detter J.C."/>
            <person name="Brambilla E.M."/>
            <person name="Rohde M."/>
            <person name="Djao O.D."/>
            <person name="Goker M."/>
            <person name="Sikorski J."/>
            <person name="Tindall B.J."/>
            <person name="Woyke T."/>
            <person name="Bristow J."/>
            <person name="Eisen J.A."/>
            <person name="Markowitz V."/>
            <person name="Hugenholtz P."/>
            <person name="Kyrpides N.C."/>
            <person name="Klenk H.P."/>
            <person name="Mavromatis K."/>
        </authorList>
    </citation>
    <scope>NUCLEOTIDE SEQUENCE [LARGE SCALE GENOMIC DNA]</scope>
    <source>
        <strain evidence="3">ATCC 29530 / DSM 19594 / LMG 11500 / NCIMB 11436 / LSU 4</strain>
    </source>
</reference>
<dbReference type="KEGG" id="rsi:Runsl_3770"/>
<dbReference type="InterPro" id="IPR037523">
    <property type="entry name" value="VOC_core"/>
</dbReference>
<protein>
    <submittedName>
        <fullName evidence="2">Glyoxalase/bleomycin resistance protein/dioxygenase</fullName>
    </submittedName>
</protein>
<dbReference type="Proteomes" id="UP000000493">
    <property type="component" value="Chromosome"/>
</dbReference>
<accession>A0A7U4E7B1</accession>
<dbReference type="EMBL" id="CP002859">
    <property type="protein sequence ID" value="AEI50128.1"/>
    <property type="molecule type" value="Genomic_DNA"/>
</dbReference>
<proteinExistence type="predicted"/>
<dbReference type="Gene3D" id="3.10.180.10">
    <property type="entry name" value="2,3-Dihydroxybiphenyl 1,2-Dioxygenase, domain 1"/>
    <property type="match status" value="1"/>
</dbReference>
<evidence type="ECO:0000313" key="2">
    <source>
        <dbReference type="EMBL" id="AEI50128.1"/>
    </source>
</evidence>
<reference evidence="3" key="1">
    <citation type="submission" date="2011-06" db="EMBL/GenBank/DDBJ databases">
        <title>The complete genome of chromosome of Runella slithyformis DSM 19594.</title>
        <authorList>
            <consortium name="US DOE Joint Genome Institute (JGI-PGF)"/>
            <person name="Lucas S."/>
            <person name="Han J."/>
            <person name="Lapidus A."/>
            <person name="Bruce D."/>
            <person name="Goodwin L."/>
            <person name="Pitluck S."/>
            <person name="Peters L."/>
            <person name="Kyrpides N."/>
            <person name="Mavromatis K."/>
            <person name="Ivanova N."/>
            <person name="Ovchinnikova G."/>
            <person name="Zhang X."/>
            <person name="Misra M."/>
            <person name="Detter J.C."/>
            <person name="Tapia R."/>
            <person name="Han C."/>
            <person name="Land M."/>
            <person name="Hauser L."/>
            <person name="Markowitz V."/>
            <person name="Cheng J.-F."/>
            <person name="Hugenholtz P."/>
            <person name="Woyke T."/>
            <person name="Wu D."/>
            <person name="Tindall B."/>
            <person name="Faehrich R."/>
            <person name="Brambilla E."/>
            <person name="Klenk H.-P."/>
            <person name="Eisen J.A."/>
        </authorList>
    </citation>
    <scope>NUCLEOTIDE SEQUENCE [LARGE SCALE GENOMIC DNA]</scope>
    <source>
        <strain evidence="3">ATCC 29530 / DSM 19594 / LMG 11500 / NCIMB 11436 / LSU 4</strain>
    </source>
</reference>
<evidence type="ECO:0000259" key="1">
    <source>
        <dbReference type="PROSITE" id="PS51819"/>
    </source>
</evidence>
<keyword evidence="3" id="KW-1185">Reference proteome</keyword>
<gene>
    <name evidence="2" type="ordered locus">Runsl_3770</name>
</gene>